<organism evidence="8 9">
    <name type="scientific">Hypothenemus hampei</name>
    <name type="common">Coffee berry borer</name>
    <dbReference type="NCBI Taxonomy" id="57062"/>
    <lineage>
        <taxon>Eukaryota</taxon>
        <taxon>Metazoa</taxon>
        <taxon>Ecdysozoa</taxon>
        <taxon>Arthropoda</taxon>
        <taxon>Hexapoda</taxon>
        <taxon>Insecta</taxon>
        <taxon>Pterygota</taxon>
        <taxon>Neoptera</taxon>
        <taxon>Endopterygota</taxon>
        <taxon>Coleoptera</taxon>
        <taxon>Polyphaga</taxon>
        <taxon>Cucujiformia</taxon>
        <taxon>Curculionidae</taxon>
        <taxon>Scolytinae</taxon>
        <taxon>Hypothenemus</taxon>
    </lineage>
</organism>
<evidence type="ECO:0000256" key="7">
    <source>
        <dbReference type="RuleBase" id="RU363000"/>
    </source>
</evidence>
<accession>A0ABD1EH42</accession>
<protein>
    <recommendedName>
        <fullName evidence="7">MICOS complex subunit MIC60</fullName>
    </recommendedName>
    <alternativeName>
        <fullName evidence="7">Mitofilin</fullName>
    </alternativeName>
</protein>
<keyword evidence="5 7" id="KW-0496">Mitochondrion</keyword>
<evidence type="ECO:0000313" key="9">
    <source>
        <dbReference type="Proteomes" id="UP001566132"/>
    </source>
</evidence>
<proteinExistence type="inferred from homology"/>
<evidence type="ECO:0000313" key="8">
    <source>
        <dbReference type="EMBL" id="KAL1493978.1"/>
    </source>
</evidence>
<dbReference type="GO" id="GO:0005743">
    <property type="term" value="C:mitochondrial inner membrane"/>
    <property type="evidence" value="ECO:0007669"/>
    <property type="project" value="UniProtKB-SubCell"/>
</dbReference>
<dbReference type="EMBL" id="JBDJPC010000007">
    <property type="protein sequence ID" value="KAL1493978.1"/>
    <property type="molecule type" value="Genomic_DNA"/>
</dbReference>
<evidence type="ECO:0000256" key="6">
    <source>
        <dbReference type="ARBA" id="ARBA00023136"/>
    </source>
</evidence>
<evidence type="ECO:0000256" key="2">
    <source>
        <dbReference type="ARBA" id="ARBA00022692"/>
    </source>
</evidence>
<dbReference type="PANTHER" id="PTHR15415:SF7">
    <property type="entry name" value="MICOS COMPLEX SUBUNIT MIC60"/>
    <property type="match status" value="1"/>
</dbReference>
<name>A0ABD1EH42_HYPHA</name>
<dbReference type="PANTHER" id="PTHR15415">
    <property type="entry name" value="MITOFILIN"/>
    <property type="match status" value="1"/>
</dbReference>
<evidence type="ECO:0000256" key="1">
    <source>
        <dbReference type="ARBA" id="ARBA00010877"/>
    </source>
</evidence>
<comment type="caution">
    <text evidence="8">The sequence shown here is derived from an EMBL/GenBank/DDBJ whole genome shotgun (WGS) entry which is preliminary data.</text>
</comment>
<keyword evidence="4" id="KW-1133">Transmembrane helix</keyword>
<sequence length="223" mass="25913">MFEILYSRGKICQVRVSENDLPFEHAPILWNASQHLLKSLKTGSPGLPWTHQLKSLRNEFDVLIQSISPRDDLAKLVLRTIPHEVRERGIFPEEALKSRFNQLEKIARRIELVPIGGAPLITYILSYAQSMLLFKTVSYIPQTELNDEHTDFTKMTTDDIFVRARFFLERDDFVQALKYMNLLKGACRVVARQWMNEVRMLLETRQAAQILMAHATSCSFRYV</sequence>
<dbReference type="InterPro" id="IPR019133">
    <property type="entry name" value="MIC60"/>
</dbReference>
<comment type="subcellular location">
    <subcellularLocation>
        <location evidence="7">Mitochondrion inner membrane</location>
        <topology evidence="7">Single-pass membrane protein</topology>
    </subcellularLocation>
</comment>
<dbReference type="AlphaFoldDB" id="A0ABD1EH42"/>
<keyword evidence="2 7" id="KW-0812">Transmembrane</keyword>
<comment type="similarity">
    <text evidence="1 7">Belongs to the MICOS complex subunit Mic60 family.</text>
</comment>
<keyword evidence="6" id="KW-0472">Membrane</keyword>
<keyword evidence="9" id="KW-1185">Reference proteome</keyword>
<reference evidence="8 9" key="1">
    <citation type="submission" date="2024-05" db="EMBL/GenBank/DDBJ databases">
        <title>Genetic variation in Jamaican populations of the coffee berry borer (Hypothenemus hampei).</title>
        <authorList>
            <person name="Errbii M."/>
            <person name="Myrie A."/>
        </authorList>
    </citation>
    <scope>NUCLEOTIDE SEQUENCE [LARGE SCALE GENOMIC DNA]</scope>
    <source>
        <strain evidence="8">JA-Hopewell-2020-01-JO</strain>
        <tissue evidence="8">Whole body</tissue>
    </source>
</reference>
<dbReference type="Pfam" id="PF09731">
    <property type="entry name" value="Mitofilin"/>
    <property type="match status" value="1"/>
</dbReference>
<comment type="subunit">
    <text evidence="7">Component of the mitochondrial contact site and cristae organizing system (MICOS) complex.</text>
</comment>
<comment type="function">
    <text evidence="7">Component of the MICOS complex, a large protein complex of the mitochondrial inner membrane that plays crucial roles in the maintenance of crista junctions, inner membrane architecture, and formation of contact sites to the outer membrane.</text>
</comment>
<evidence type="ECO:0000256" key="3">
    <source>
        <dbReference type="ARBA" id="ARBA00022792"/>
    </source>
</evidence>
<keyword evidence="3 7" id="KW-0999">Mitochondrion inner membrane</keyword>
<evidence type="ECO:0000256" key="5">
    <source>
        <dbReference type="ARBA" id="ARBA00023128"/>
    </source>
</evidence>
<gene>
    <name evidence="8" type="ORF">ABEB36_009656</name>
</gene>
<dbReference type="Proteomes" id="UP001566132">
    <property type="component" value="Unassembled WGS sequence"/>
</dbReference>
<evidence type="ECO:0000256" key="4">
    <source>
        <dbReference type="ARBA" id="ARBA00022989"/>
    </source>
</evidence>